<reference evidence="2" key="2">
    <citation type="submission" date="2013-04" db="UniProtKB">
        <authorList>
            <consortium name="EnsemblPlants"/>
        </authorList>
    </citation>
    <scope>IDENTIFICATION</scope>
</reference>
<evidence type="ECO:0000256" key="1">
    <source>
        <dbReference type="SAM" id="MobiDB-lite"/>
    </source>
</evidence>
<accession>J3LSZ2</accession>
<organism evidence="2">
    <name type="scientific">Oryza brachyantha</name>
    <name type="common">malo sina</name>
    <dbReference type="NCBI Taxonomy" id="4533"/>
    <lineage>
        <taxon>Eukaryota</taxon>
        <taxon>Viridiplantae</taxon>
        <taxon>Streptophyta</taxon>
        <taxon>Embryophyta</taxon>
        <taxon>Tracheophyta</taxon>
        <taxon>Spermatophyta</taxon>
        <taxon>Magnoliopsida</taxon>
        <taxon>Liliopsida</taxon>
        <taxon>Poales</taxon>
        <taxon>Poaceae</taxon>
        <taxon>BOP clade</taxon>
        <taxon>Oryzoideae</taxon>
        <taxon>Oryzeae</taxon>
        <taxon>Oryzinae</taxon>
        <taxon>Oryza</taxon>
    </lineage>
</organism>
<dbReference type="Proteomes" id="UP000006038">
    <property type="component" value="Chromosome 3"/>
</dbReference>
<feature type="compositionally biased region" description="Low complexity" evidence="1">
    <location>
        <begin position="85"/>
        <end position="96"/>
    </location>
</feature>
<dbReference type="AlphaFoldDB" id="J3LSZ2"/>
<sequence length="159" mass="16638">MAGAARDAATGAGDGAAAHVAAVVEQRRRAGGAAHHLQPSVPEQQAQRRHRRDNRVQLLPQGRGWCVQALPGPPPFRPTRRRPRAPVARGPLLAGGHAVPGVARRAAGRLRRVRGLRQHGHLRRTLVPGARRGAGAHRPTIPVGGPAGLHPGPEQAVAG</sequence>
<feature type="region of interest" description="Disordered" evidence="1">
    <location>
        <begin position="128"/>
        <end position="159"/>
    </location>
</feature>
<evidence type="ECO:0000313" key="2">
    <source>
        <dbReference type="EnsemblPlants" id="OB03G41680.1"/>
    </source>
</evidence>
<dbReference type="HOGENOM" id="CLU_1663457_0_0_1"/>
<dbReference type="EnsemblPlants" id="OB03G41680.1">
    <property type="protein sequence ID" value="OB03G41680.1"/>
    <property type="gene ID" value="OB03G41680"/>
</dbReference>
<proteinExistence type="predicted"/>
<dbReference type="Gramene" id="OB03G41680.1">
    <property type="protein sequence ID" value="OB03G41680.1"/>
    <property type="gene ID" value="OB03G41680"/>
</dbReference>
<protein>
    <submittedName>
        <fullName evidence="2">Uncharacterized protein</fullName>
    </submittedName>
</protein>
<evidence type="ECO:0000313" key="3">
    <source>
        <dbReference type="Proteomes" id="UP000006038"/>
    </source>
</evidence>
<name>J3LSZ2_ORYBR</name>
<feature type="region of interest" description="Disordered" evidence="1">
    <location>
        <begin position="26"/>
        <end position="96"/>
    </location>
</feature>
<keyword evidence="3" id="KW-1185">Reference proteome</keyword>
<reference evidence="2" key="1">
    <citation type="journal article" date="2013" name="Nat. Commun.">
        <title>Whole-genome sequencing of Oryza brachyantha reveals mechanisms underlying Oryza genome evolution.</title>
        <authorList>
            <person name="Chen J."/>
            <person name="Huang Q."/>
            <person name="Gao D."/>
            <person name="Wang J."/>
            <person name="Lang Y."/>
            <person name="Liu T."/>
            <person name="Li B."/>
            <person name="Bai Z."/>
            <person name="Luis Goicoechea J."/>
            <person name="Liang C."/>
            <person name="Chen C."/>
            <person name="Zhang W."/>
            <person name="Sun S."/>
            <person name="Liao Y."/>
            <person name="Zhang X."/>
            <person name="Yang L."/>
            <person name="Song C."/>
            <person name="Wang M."/>
            <person name="Shi J."/>
            <person name="Liu G."/>
            <person name="Liu J."/>
            <person name="Zhou H."/>
            <person name="Zhou W."/>
            <person name="Yu Q."/>
            <person name="An N."/>
            <person name="Chen Y."/>
            <person name="Cai Q."/>
            <person name="Wang B."/>
            <person name="Liu B."/>
            <person name="Min J."/>
            <person name="Huang Y."/>
            <person name="Wu H."/>
            <person name="Li Z."/>
            <person name="Zhang Y."/>
            <person name="Yin Y."/>
            <person name="Song W."/>
            <person name="Jiang J."/>
            <person name="Jackson S.A."/>
            <person name="Wing R.A."/>
            <person name="Wang J."/>
            <person name="Chen M."/>
        </authorList>
    </citation>
    <scope>NUCLEOTIDE SEQUENCE [LARGE SCALE GENOMIC DNA]</scope>
    <source>
        <strain evidence="2">cv. IRGC 101232</strain>
    </source>
</reference>